<dbReference type="Pfam" id="PF20247">
    <property type="entry name" value="DUF6602"/>
    <property type="match status" value="1"/>
</dbReference>
<evidence type="ECO:0000259" key="1">
    <source>
        <dbReference type="Pfam" id="PF20247"/>
    </source>
</evidence>
<sequence length="441" mass="50618">MIRKASELLELFIQAETNVLADIKMPHMPTLGSAYEEVTKQGINKDFAIPKNLHLNVVSGFISINGEMLTQQIDCMLIHGEGEQYGLTEQYICDIEMVLCIFEVKKTLRKQDYSDAIDHLAVIRRKFADYFEHKLTIEGYKPDITQSRKHFSQITGKIAPEDYSGIHQLSQSDSILFYCLVQESLAPVSIIHGYDGYKTENGLRTAFIDILEEKKTENDQGYGIPCIPSLVTSNQYCLVKGNGFPFLTIKDENEWVAVSSTRHNSAKLILELIWSKISFHFDIKMPWNDGLHMDNCEPLLIAKAIQIDDKAGWMFNTIEYREKYLQRNDDCVWEPACLSKVEISAINLMASNGGYLHLVDKKLNDYFKNKYNSTISDVSFNLLQTRFFMAEGEYLRPINSYTLIATLEDGNGYVFTERDRFELWCHKNGASPQYMSLIFIE</sequence>
<protein>
    <recommendedName>
        <fullName evidence="1">DUF6602 domain-containing protein</fullName>
    </recommendedName>
</protein>
<dbReference type="EMBL" id="LAZR01021775">
    <property type="protein sequence ID" value="KKL84177.1"/>
    <property type="molecule type" value="Genomic_DNA"/>
</dbReference>
<reference evidence="2" key="1">
    <citation type="journal article" date="2015" name="Nature">
        <title>Complex archaea that bridge the gap between prokaryotes and eukaryotes.</title>
        <authorList>
            <person name="Spang A."/>
            <person name="Saw J.H."/>
            <person name="Jorgensen S.L."/>
            <person name="Zaremba-Niedzwiedzka K."/>
            <person name="Martijn J."/>
            <person name="Lind A.E."/>
            <person name="van Eijk R."/>
            <person name="Schleper C."/>
            <person name="Guy L."/>
            <person name="Ettema T.J."/>
        </authorList>
    </citation>
    <scope>NUCLEOTIDE SEQUENCE</scope>
</reference>
<dbReference type="AlphaFoldDB" id="A0A0F9I9S0"/>
<evidence type="ECO:0000313" key="2">
    <source>
        <dbReference type="EMBL" id="KKL84177.1"/>
    </source>
</evidence>
<name>A0A0F9I9S0_9ZZZZ</name>
<proteinExistence type="predicted"/>
<comment type="caution">
    <text evidence="2">The sequence shown here is derived from an EMBL/GenBank/DDBJ whole genome shotgun (WGS) entry which is preliminary data.</text>
</comment>
<accession>A0A0F9I9S0</accession>
<organism evidence="2">
    <name type="scientific">marine sediment metagenome</name>
    <dbReference type="NCBI Taxonomy" id="412755"/>
    <lineage>
        <taxon>unclassified sequences</taxon>
        <taxon>metagenomes</taxon>
        <taxon>ecological metagenomes</taxon>
    </lineage>
</organism>
<feature type="domain" description="DUF6602" evidence="1">
    <location>
        <begin position="24"/>
        <end position="125"/>
    </location>
</feature>
<dbReference type="InterPro" id="IPR046537">
    <property type="entry name" value="DUF6602"/>
</dbReference>
<gene>
    <name evidence="2" type="ORF">LCGC14_1967340</name>
</gene>